<dbReference type="OrthoDB" id="10058657at2759"/>
<evidence type="ECO:0000313" key="2">
    <source>
        <dbReference type="Proteomes" id="UP000784294"/>
    </source>
</evidence>
<dbReference type="Proteomes" id="UP000784294">
    <property type="component" value="Unassembled WGS sequence"/>
</dbReference>
<reference evidence="1" key="1">
    <citation type="submission" date="2018-11" db="EMBL/GenBank/DDBJ databases">
        <authorList>
            <consortium name="Pathogen Informatics"/>
        </authorList>
    </citation>
    <scope>NUCLEOTIDE SEQUENCE</scope>
</reference>
<name>A0A448WA69_9PLAT</name>
<dbReference type="AlphaFoldDB" id="A0A448WA69"/>
<dbReference type="EMBL" id="CAAALY010000263">
    <property type="protein sequence ID" value="VEL06701.1"/>
    <property type="molecule type" value="Genomic_DNA"/>
</dbReference>
<evidence type="ECO:0000313" key="1">
    <source>
        <dbReference type="EMBL" id="VEL06701.1"/>
    </source>
</evidence>
<proteinExistence type="predicted"/>
<organism evidence="1 2">
    <name type="scientific">Protopolystoma xenopodis</name>
    <dbReference type="NCBI Taxonomy" id="117903"/>
    <lineage>
        <taxon>Eukaryota</taxon>
        <taxon>Metazoa</taxon>
        <taxon>Spiralia</taxon>
        <taxon>Lophotrochozoa</taxon>
        <taxon>Platyhelminthes</taxon>
        <taxon>Monogenea</taxon>
        <taxon>Polyopisthocotylea</taxon>
        <taxon>Polystomatidea</taxon>
        <taxon>Polystomatidae</taxon>
        <taxon>Protopolystoma</taxon>
    </lineage>
</organism>
<keyword evidence="2" id="KW-1185">Reference proteome</keyword>
<accession>A0A448WA69</accession>
<protein>
    <submittedName>
        <fullName evidence="1">Uncharacterized protein</fullName>
    </submittedName>
</protein>
<comment type="caution">
    <text evidence="1">The sequence shown here is derived from an EMBL/GenBank/DDBJ whole genome shotgun (WGS) entry which is preliminary data.</text>
</comment>
<sequence length="185" mass="20668">MIQDIEVTETEILVSSEVQSMYTNITVENAVTALLEVLEREEDPPEAERIKKQLLTQLLYIFRQIYGQIFELTMRSSLTNLLANGLMDNLERNSEKLPPQQRLPDCQAPEVVLVYSKLTSLADNDFAGLPKTPAPTFFIAIPFPPVSGRSLIQASPFRWSCSILVSPEFAYAVSKDIASSTSIVN</sequence>
<gene>
    <name evidence="1" type="ORF">PXEA_LOCUS141</name>
</gene>